<accession>A0A1E7L2A1</accession>
<dbReference type="SUPFAM" id="SSF102405">
    <property type="entry name" value="MCP/YpsA-like"/>
    <property type="match status" value="1"/>
</dbReference>
<evidence type="ECO:0008006" key="3">
    <source>
        <dbReference type="Google" id="ProtNLM"/>
    </source>
</evidence>
<dbReference type="Proteomes" id="UP000176005">
    <property type="component" value="Unassembled WGS sequence"/>
</dbReference>
<reference evidence="1 2" key="1">
    <citation type="journal article" date="2016" name="Front. Microbiol.">
        <title>Comparative Genomics Analysis of Streptomyces Species Reveals Their Adaptation to the Marine Environment and Their Diversity at the Genomic Level.</title>
        <authorList>
            <person name="Tian X."/>
            <person name="Zhang Z."/>
            <person name="Yang T."/>
            <person name="Chen M."/>
            <person name="Li J."/>
            <person name="Chen F."/>
            <person name="Yang J."/>
            <person name="Li W."/>
            <person name="Zhang B."/>
            <person name="Zhang Z."/>
            <person name="Wu J."/>
            <person name="Zhang C."/>
            <person name="Long L."/>
            <person name="Xiao J."/>
        </authorList>
    </citation>
    <scope>NUCLEOTIDE SEQUENCE [LARGE SCALE GENOMIC DNA]</scope>
    <source>
        <strain evidence="1 2">SCSIO 10429</strain>
    </source>
</reference>
<dbReference type="Gene3D" id="3.40.50.450">
    <property type="match status" value="1"/>
</dbReference>
<gene>
    <name evidence="1" type="ORF">AN218_18130</name>
</gene>
<organism evidence="1 2">
    <name type="scientific">Streptomyces nanshensis</name>
    <dbReference type="NCBI Taxonomy" id="518642"/>
    <lineage>
        <taxon>Bacteria</taxon>
        <taxon>Bacillati</taxon>
        <taxon>Actinomycetota</taxon>
        <taxon>Actinomycetes</taxon>
        <taxon>Kitasatosporales</taxon>
        <taxon>Streptomycetaceae</taxon>
        <taxon>Streptomyces</taxon>
    </lineage>
</organism>
<dbReference type="PATRIC" id="fig|518642.10.peg.3979"/>
<keyword evidence="2" id="KW-1185">Reference proteome</keyword>
<evidence type="ECO:0000313" key="1">
    <source>
        <dbReference type="EMBL" id="OEV10309.1"/>
    </source>
</evidence>
<evidence type="ECO:0000313" key="2">
    <source>
        <dbReference type="Proteomes" id="UP000176005"/>
    </source>
</evidence>
<dbReference type="EMBL" id="LJGW01000307">
    <property type="protein sequence ID" value="OEV10309.1"/>
    <property type="molecule type" value="Genomic_DNA"/>
</dbReference>
<name>A0A1E7L2A1_9ACTN</name>
<proteinExistence type="predicted"/>
<comment type="caution">
    <text evidence="1">The sequence shown here is derived from an EMBL/GenBank/DDBJ whole genome shotgun (WGS) entry which is preliminary data.</text>
</comment>
<sequence>MRLGITGHRGLPRESERLIRTALNFTVQQYSPETLMGISCIADGPDAWFAESVLDHGGHIEVVVPASGYRDGLPAWHHATYDRLLRQAREVHSTGLSASDAHAHMAGSEILVGLADRLVAVWDGKPARGHGGTADVVEYANRNGVPVDVVWPDGAARDG</sequence>
<dbReference type="RefSeq" id="WP_070017939.1">
    <property type="nucleotide sequence ID" value="NZ_LJGW01000307.1"/>
</dbReference>
<dbReference type="AlphaFoldDB" id="A0A1E7L2A1"/>
<protein>
    <recommendedName>
        <fullName evidence="3">DNA recombination-mediator protein A</fullName>
    </recommendedName>
</protein>